<keyword evidence="3" id="KW-1185">Reference proteome</keyword>
<gene>
    <name evidence="2" type="ORF">BT62DRAFT_1007627</name>
</gene>
<dbReference type="Proteomes" id="UP000812287">
    <property type="component" value="Unassembled WGS sequence"/>
</dbReference>
<evidence type="ECO:0000313" key="2">
    <source>
        <dbReference type="EMBL" id="KAG7444614.1"/>
    </source>
</evidence>
<organism evidence="2 3">
    <name type="scientific">Guyanagaster necrorhizus</name>
    <dbReference type="NCBI Taxonomy" id="856835"/>
    <lineage>
        <taxon>Eukaryota</taxon>
        <taxon>Fungi</taxon>
        <taxon>Dikarya</taxon>
        <taxon>Basidiomycota</taxon>
        <taxon>Agaricomycotina</taxon>
        <taxon>Agaricomycetes</taxon>
        <taxon>Agaricomycetidae</taxon>
        <taxon>Agaricales</taxon>
        <taxon>Marasmiineae</taxon>
        <taxon>Physalacriaceae</taxon>
        <taxon>Guyanagaster</taxon>
    </lineage>
</organism>
<evidence type="ECO:0000313" key="3">
    <source>
        <dbReference type="Proteomes" id="UP000812287"/>
    </source>
</evidence>
<dbReference type="AlphaFoldDB" id="A0A9P7VRI5"/>
<sequence length="275" mass="31373">MTSGPIRWITTSAVTKMHETLLLYRAQRLPLNSFRLRTYSASSRDIYSKYSITPSSSGPTNLQRRRRSVLRLILVMRRSQGAILQRSQKCTRDSAPLDISFKCEFWAPIPEQLWLVNHSPRRRSLHTKADHQFLDLAIARIPIWKRSILSCSLFKESYLTAFSEVPRLMSVTTSFGLPGIKASSRSRTISMIVTANGSSFRDPSNSPSRRYITHLSDSYSVDVLRHRALPESPRAPPEERIRIITDFFTLPMQTETPDHNGPGAHRDIYIPSVST</sequence>
<reference evidence="2" key="1">
    <citation type="submission" date="2020-11" db="EMBL/GenBank/DDBJ databases">
        <title>Adaptations for nitrogen fixation in a non-lichenized fungal sporocarp promotes dispersal by wood-feeding termites.</title>
        <authorList>
            <consortium name="DOE Joint Genome Institute"/>
            <person name="Koch R.A."/>
            <person name="Yoon G."/>
            <person name="Arayal U."/>
            <person name="Lail K."/>
            <person name="Amirebrahimi M."/>
            <person name="Labutti K."/>
            <person name="Lipzen A."/>
            <person name="Riley R."/>
            <person name="Barry K."/>
            <person name="Henrissat B."/>
            <person name="Grigoriev I.V."/>
            <person name="Herr J.R."/>
            <person name="Aime M.C."/>
        </authorList>
    </citation>
    <scope>NUCLEOTIDE SEQUENCE</scope>
    <source>
        <strain evidence="2">MCA 3950</strain>
    </source>
</reference>
<protein>
    <submittedName>
        <fullName evidence="2">Uncharacterized protein</fullName>
    </submittedName>
</protein>
<comment type="caution">
    <text evidence="2">The sequence shown here is derived from an EMBL/GenBank/DDBJ whole genome shotgun (WGS) entry which is preliminary data.</text>
</comment>
<feature type="region of interest" description="Disordered" evidence="1">
    <location>
        <begin position="254"/>
        <end position="275"/>
    </location>
</feature>
<name>A0A9P7VRI5_9AGAR</name>
<dbReference type="GeneID" id="66099651"/>
<accession>A0A9P7VRI5</accession>
<proteinExistence type="predicted"/>
<evidence type="ECO:0000256" key="1">
    <source>
        <dbReference type="SAM" id="MobiDB-lite"/>
    </source>
</evidence>
<dbReference type="RefSeq" id="XP_043038114.1">
    <property type="nucleotide sequence ID" value="XM_043177364.1"/>
</dbReference>
<dbReference type="EMBL" id="MU250539">
    <property type="protein sequence ID" value="KAG7444614.1"/>
    <property type="molecule type" value="Genomic_DNA"/>
</dbReference>